<name>A0ABR0EFR1_ZASCE</name>
<gene>
    <name evidence="1" type="ORF">PRZ48_008521</name>
</gene>
<reference evidence="1 2" key="1">
    <citation type="journal article" date="2023" name="G3 (Bethesda)">
        <title>A chromosome-level genome assembly of Zasmidium syzygii isolated from banana leaves.</title>
        <authorList>
            <person name="van Westerhoven A.C."/>
            <person name="Mehrabi R."/>
            <person name="Talebi R."/>
            <person name="Steentjes M.B.F."/>
            <person name="Corcolon B."/>
            <person name="Chong P.A."/>
            <person name="Kema G.H.J."/>
            <person name="Seidl M.F."/>
        </authorList>
    </citation>
    <scope>NUCLEOTIDE SEQUENCE [LARGE SCALE GENOMIC DNA]</scope>
    <source>
        <strain evidence="1 2">P124</strain>
    </source>
</reference>
<evidence type="ECO:0008006" key="3">
    <source>
        <dbReference type="Google" id="ProtNLM"/>
    </source>
</evidence>
<evidence type="ECO:0000313" key="1">
    <source>
        <dbReference type="EMBL" id="KAK4500332.1"/>
    </source>
</evidence>
<keyword evidence="2" id="KW-1185">Reference proteome</keyword>
<evidence type="ECO:0000313" key="2">
    <source>
        <dbReference type="Proteomes" id="UP001305779"/>
    </source>
</evidence>
<comment type="caution">
    <text evidence="1">The sequence shown here is derived from an EMBL/GenBank/DDBJ whole genome shotgun (WGS) entry which is preliminary data.</text>
</comment>
<proteinExistence type="predicted"/>
<organism evidence="1 2">
    <name type="scientific">Zasmidium cellare</name>
    <name type="common">Wine cellar mold</name>
    <name type="synonym">Racodium cellare</name>
    <dbReference type="NCBI Taxonomy" id="395010"/>
    <lineage>
        <taxon>Eukaryota</taxon>
        <taxon>Fungi</taxon>
        <taxon>Dikarya</taxon>
        <taxon>Ascomycota</taxon>
        <taxon>Pezizomycotina</taxon>
        <taxon>Dothideomycetes</taxon>
        <taxon>Dothideomycetidae</taxon>
        <taxon>Mycosphaerellales</taxon>
        <taxon>Mycosphaerellaceae</taxon>
        <taxon>Zasmidium</taxon>
    </lineage>
</organism>
<sequence>MTTTSTSHPLVPVLGSPFLGNVVEICIVTADLKSTLHGLVQLGIGPFKIFHFTPQTVSSQHPGPFSIDVAFAEQENGMVWEVMQPVAGETLMKDFLEQTGGRGGIQHVAFDCGRGGGGLVGEKAREARRRRGEFESRGFPLAQSGVWHGKKGTCEFMFFDTMGAVGTCFESYVFSEDWEEPEDVEVYPPPEQEK</sequence>
<dbReference type="EMBL" id="JAXOVC010000006">
    <property type="protein sequence ID" value="KAK4500332.1"/>
    <property type="molecule type" value="Genomic_DNA"/>
</dbReference>
<dbReference type="InterPro" id="IPR029068">
    <property type="entry name" value="Glyas_Bleomycin-R_OHBP_Dase"/>
</dbReference>
<accession>A0ABR0EFR1</accession>
<dbReference type="Proteomes" id="UP001305779">
    <property type="component" value="Unassembled WGS sequence"/>
</dbReference>
<protein>
    <recommendedName>
        <fullName evidence="3">VOC domain-containing protein</fullName>
    </recommendedName>
</protein>
<dbReference type="Gene3D" id="3.10.180.10">
    <property type="entry name" value="2,3-Dihydroxybiphenyl 1,2-Dioxygenase, domain 1"/>
    <property type="match status" value="1"/>
</dbReference>